<dbReference type="InterPro" id="IPR050708">
    <property type="entry name" value="T6SS_VgrG/RHS"/>
</dbReference>
<protein>
    <submittedName>
        <fullName evidence="2">Type IV secretion protein Rhs</fullName>
    </submittedName>
</protein>
<proteinExistence type="predicted"/>
<dbReference type="Gene3D" id="2.180.10.10">
    <property type="entry name" value="RHS repeat-associated core"/>
    <property type="match status" value="2"/>
</dbReference>
<evidence type="ECO:0000256" key="1">
    <source>
        <dbReference type="SAM" id="MobiDB-lite"/>
    </source>
</evidence>
<dbReference type="PANTHER" id="PTHR32305">
    <property type="match status" value="1"/>
</dbReference>
<dbReference type="PANTHER" id="PTHR32305:SF17">
    <property type="entry name" value="TRNA NUCLEASE WAPA"/>
    <property type="match status" value="1"/>
</dbReference>
<keyword evidence="3" id="KW-1185">Reference proteome</keyword>
<evidence type="ECO:0000313" key="3">
    <source>
        <dbReference type="Proteomes" id="UP001595851"/>
    </source>
</evidence>
<comment type="caution">
    <text evidence="2">The sequence shown here is derived from an EMBL/GenBank/DDBJ whole genome shotgun (WGS) entry which is preliminary data.</text>
</comment>
<dbReference type="EMBL" id="JBHSBI010000017">
    <property type="protein sequence ID" value="MFC4011795.1"/>
    <property type="molecule type" value="Genomic_DNA"/>
</dbReference>
<organism evidence="2 3">
    <name type="scientific">Nonomuraea purpurea</name>
    <dbReference type="NCBI Taxonomy" id="1849276"/>
    <lineage>
        <taxon>Bacteria</taxon>
        <taxon>Bacillati</taxon>
        <taxon>Actinomycetota</taxon>
        <taxon>Actinomycetes</taxon>
        <taxon>Streptosporangiales</taxon>
        <taxon>Streptosporangiaceae</taxon>
        <taxon>Nonomuraea</taxon>
    </lineage>
</organism>
<name>A0ABV8GCU6_9ACTN</name>
<dbReference type="Proteomes" id="UP001595851">
    <property type="component" value="Unassembled WGS sequence"/>
</dbReference>
<feature type="region of interest" description="Disordered" evidence="1">
    <location>
        <begin position="1131"/>
        <end position="1152"/>
    </location>
</feature>
<gene>
    <name evidence="2" type="ORF">ACFOY2_31505</name>
</gene>
<feature type="region of interest" description="Disordered" evidence="1">
    <location>
        <begin position="1"/>
        <end position="38"/>
    </location>
</feature>
<dbReference type="Pfam" id="PF05593">
    <property type="entry name" value="RHS_repeat"/>
    <property type="match status" value="1"/>
</dbReference>
<accession>A0ABV8GCU6</accession>
<dbReference type="RefSeq" id="WP_379531726.1">
    <property type="nucleotide sequence ID" value="NZ_JBHSBI010000017.1"/>
</dbReference>
<reference evidence="3" key="1">
    <citation type="journal article" date="2019" name="Int. J. Syst. Evol. Microbiol.">
        <title>The Global Catalogue of Microorganisms (GCM) 10K type strain sequencing project: providing services to taxonomists for standard genome sequencing and annotation.</title>
        <authorList>
            <consortium name="The Broad Institute Genomics Platform"/>
            <consortium name="The Broad Institute Genome Sequencing Center for Infectious Disease"/>
            <person name="Wu L."/>
            <person name="Ma J."/>
        </authorList>
    </citation>
    <scope>NUCLEOTIDE SEQUENCE [LARGE SCALE GENOMIC DNA]</scope>
    <source>
        <strain evidence="3">TBRC 1276</strain>
    </source>
</reference>
<dbReference type="NCBIfam" id="TIGR01643">
    <property type="entry name" value="YD_repeat_2x"/>
    <property type="match status" value="1"/>
</dbReference>
<dbReference type="InterPro" id="IPR006530">
    <property type="entry name" value="YD"/>
</dbReference>
<sequence>MDLPDELDLPESRWHRPPQPDEPDIPDGSWNRFREAKSESPWPRRLAAVVSMMLVVPMAYAMPAAAESRSAPSVQKETPVNGTKVPIRPAMADPAGQQAWKAPPTVTWPKPQSVELGGEAKAATLASGFPITLAPREGASAKAAAAADPVKVELLETDRLGLALRVSPGQGVAAAKAAGKTRLRVDYSGFRYAYGGDYGARLRVVKLEECALDAKAADCAPPEPVKTDNNAKDGTLTADFEANGLYALTAAASGPSGDHSATSLAPSADWSVGTQSGDFNWSYDMRTPPALGGEEPEFGLGYSSQSVDGRTSSTNNQASWVGEGFDLNPGGFVERRYKSCMLDGKKTGDLCWDQDNAVLSLGSSSVELVKDATTKQWRPKRDDGTRIEALTGATNGDNNGEYWRVTTPDGTQYSFGLNRLPGWVSGKAETKSVQTVPVFGNNSTEPCYNSTPANAWCQQAYRWNLDYAVDSHGNATTYWYERETNYYGRNSKPELGTQYTRGAYLARIDYGYLKNELFTKSPATRVLFEVAERCLPNGTITCAPEQLKKETASHWPDVPFDQICDSGVKCTDRTAPTFFSRKRLSKVTTQVLNAAGQYYAVDSWALTHQFPATGDGLSPALWLASVQQTGHVGGTLSLPKTTFIGVQLPNRVDANEGRAPLVKWRIQAVNNGTGGELRVNYAPAECKSGELPAPDKNTKRCFPQRWAPPDEAEITDWFHKYVVAQTMEVDRVAASPNVVTDYEYLGGVGWHYADNILVKPEHRTWSDFRGFGRVRVREGDGQDTKRTLTEFKYFRGMHGDKQSDGSKRSAQVEDSEGVKLDDLDQYSGFEREEILYDGDGGAILTASTEKPWSVKTAESTQGGVTKAAHVVESQSMETRKALSDGKWRRVGEERSYDTKGLLTQVDDKGDLSTPDDDSCTRLSYASNDTTWMIDYTSRIHKVAASCGTSVAKLAADEVISDEKVEYDGQAHGQAPSKGDVTSVKQVVNGDGTTITDSTHTFDAYGRETSETDAVGTKSVTAYSPAAGTLATEVTETNQLGHTDRTIVEPAWGEPVADIDANNRRVEMEYDALGRVTKVWQADRSKAGGQSPSTEYSYTMRDTGPSVVTTKTLRADGGYTSSHELYDGLMRERQTQEPAPKDDQTQDPALRDGRTITDTFYNSQGEQSKSNSGYFAIGNPASELLAVADTDVPNQVVSTFDGAGEVTSQILKAKGAEKYRVTAKHEGDRVHVTPPPGGTATTRIGDAEDRLIELRQYKGATPTGEYEATKYSYDHAGRLSTVTDSAGNVWKHHYDLRGREIKTEDPDKGVTTTTYNDADEIVTTTDSRGKTLYYGYDELGRKKEMREGSATGPLLAEWKYDALAKGHTNASIRYAGGQAYKAEIDAIDADYRPLRETVTVPEREGKLAGSYQLNTRYTADDKVQSVSFPGVGGLAEEQVVYTYDELGQTTKVTGLSGYVSMARYSKMGETLQYELGEAGKKTWLTYTHDEATRRLTSMRLDRENTAKTDLDINYSYDASGNITKIADKASGQDTQCFNYDHLRRLTSAWTATDDCAASSPQSGKIGGVAPYAVSYGYDAVGNRTKETKHAWGGAGEQVRDYTYPAAGGKQPHALQA</sequence>
<dbReference type="InterPro" id="IPR031325">
    <property type="entry name" value="RHS_repeat"/>
</dbReference>
<feature type="non-terminal residue" evidence="2">
    <location>
        <position position="1615"/>
    </location>
</feature>
<evidence type="ECO:0000313" key="2">
    <source>
        <dbReference type="EMBL" id="MFC4011795.1"/>
    </source>
</evidence>